<evidence type="ECO:0000313" key="1">
    <source>
        <dbReference type="EMBL" id="UMM32473.1"/>
    </source>
</evidence>
<protein>
    <submittedName>
        <fullName evidence="1">Uncharacterized protein</fullName>
    </submittedName>
</protein>
<dbReference type="EMBL" id="CP092624">
    <property type="protein sequence ID" value="UMM32473.1"/>
    <property type="molecule type" value="Genomic_DNA"/>
</dbReference>
<reference evidence="1 2" key="1">
    <citation type="submission" date="2022-04" db="EMBL/GenBank/DDBJ databases">
        <title>Chromosome-level reference genomes for two strains of Caenorhabditis briggsae: an improved platform for comparative genomics.</title>
        <authorList>
            <person name="Stevens L."/>
            <person name="Andersen E."/>
        </authorList>
    </citation>
    <scope>NUCLEOTIDE SEQUENCE [LARGE SCALE GENOMIC DNA]</scope>
    <source>
        <strain evidence="1">VX34</strain>
        <tissue evidence="1">Whole-organism</tissue>
    </source>
</reference>
<dbReference type="AlphaFoldDB" id="A0AAE9F259"/>
<keyword evidence="2" id="KW-1185">Reference proteome</keyword>
<sequence>MFLVRVRRRIARRDVYTFSRQDSDRQPLIEAPTPTIATAPCCNKKRRRRGNGANMKRLLERMRLLV</sequence>
<organism evidence="1 2">
    <name type="scientific">Caenorhabditis briggsae</name>
    <dbReference type="NCBI Taxonomy" id="6238"/>
    <lineage>
        <taxon>Eukaryota</taxon>
        <taxon>Metazoa</taxon>
        <taxon>Ecdysozoa</taxon>
        <taxon>Nematoda</taxon>
        <taxon>Chromadorea</taxon>
        <taxon>Rhabditida</taxon>
        <taxon>Rhabditina</taxon>
        <taxon>Rhabditomorpha</taxon>
        <taxon>Rhabditoidea</taxon>
        <taxon>Rhabditidae</taxon>
        <taxon>Peloderinae</taxon>
        <taxon>Caenorhabditis</taxon>
    </lineage>
</organism>
<evidence type="ECO:0000313" key="2">
    <source>
        <dbReference type="Proteomes" id="UP000829354"/>
    </source>
</evidence>
<name>A0AAE9F259_CAEBR</name>
<proteinExistence type="predicted"/>
<gene>
    <name evidence="1" type="ORF">L5515_006245</name>
</gene>
<dbReference type="Proteomes" id="UP000829354">
    <property type="component" value="Chromosome V"/>
</dbReference>
<accession>A0AAE9F259</accession>